<organism evidence="2 3">
    <name type="scientific">Blastopirellula retiformator</name>
    <dbReference type="NCBI Taxonomy" id="2527970"/>
    <lineage>
        <taxon>Bacteria</taxon>
        <taxon>Pseudomonadati</taxon>
        <taxon>Planctomycetota</taxon>
        <taxon>Planctomycetia</taxon>
        <taxon>Pirellulales</taxon>
        <taxon>Pirellulaceae</taxon>
        <taxon>Blastopirellula</taxon>
    </lineage>
</organism>
<dbReference type="Proteomes" id="UP000318878">
    <property type="component" value="Unassembled WGS sequence"/>
</dbReference>
<proteinExistence type="predicted"/>
<gene>
    <name evidence="2" type="ORF">Enr8_28770</name>
</gene>
<name>A0A5C5V5K2_9BACT</name>
<evidence type="ECO:0000256" key="1">
    <source>
        <dbReference type="SAM" id="MobiDB-lite"/>
    </source>
</evidence>
<evidence type="ECO:0000313" key="2">
    <source>
        <dbReference type="EMBL" id="TWT33057.1"/>
    </source>
</evidence>
<accession>A0A5C5V5K2</accession>
<keyword evidence="3" id="KW-1185">Reference proteome</keyword>
<evidence type="ECO:0000313" key="3">
    <source>
        <dbReference type="Proteomes" id="UP000318878"/>
    </source>
</evidence>
<feature type="region of interest" description="Disordered" evidence="1">
    <location>
        <begin position="63"/>
        <end position="98"/>
    </location>
</feature>
<feature type="compositionally biased region" description="Polar residues" evidence="1">
    <location>
        <begin position="77"/>
        <end position="97"/>
    </location>
</feature>
<protein>
    <submittedName>
        <fullName evidence="2">Uncharacterized protein</fullName>
    </submittedName>
</protein>
<dbReference type="AlphaFoldDB" id="A0A5C5V5K2"/>
<dbReference type="EMBL" id="SJPF01000003">
    <property type="protein sequence ID" value="TWT33057.1"/>
    <property type="molecule type" value="Genomic_DNA"/>
</dbReference>
<reference evidence="2 3" key="1">
    <citation type="submission" date="2019-02" db="EMBL/GenBank/DDBJ databases">
        <title>Deep-cultivation of Planctomycetes and their phenomic and genomic characterization uncovers novel biology.</title>
        <authorList>
            <person name="Wiegand S."/>
            <person name="Jogler M."/>
            <person name="Boedeker C."/>
            <person name="Pinto D."/>
            <person name="Vollmers J."/>
            <person name="Rivas-Marin E."/>
            <person name="Kohn T."/>
            <person name="Peeters S.H."/>
            <person name="Heuer A."/>
            <person name="Rast P."/>
            <person name="Oberbeckmann S."/>
            <person name="Bunk B."/>
            <person name="Jeske O."/>
            <person name="Meyerdierks A."/>
            <person name="Storesund J.E."/>
            <person name="Kallscheuer N."/>
            <person name="Luecker S."/>
            <person name="Lage O.M."/>
            <person name="Pohl T."/>
            <person name="Merkel B.J."/>
            <person name="Hornburger P."/>
            <person name="Mueller R.-W."/>
            <person name="Bruemmer F."/>
            <person name="Labrenz M."/>
            <person name="Spormann A.M."/>
            <person name="Op Den Camp H."/>
            <person name="Overmann J."/>
            <person name="Amann R."/>
            <person name="Jetten M.S.M."/>
            <person name="Mascher T."/>
            <person name="Medema M.H."/>
            <person name="Devos D.P."/>
            <person name="Kaster A.-K."/>
            <person name="Ovreas L."/>
            <person name="Rohde M."/>
            <person name="Galperin M.Y."/>
            <person name="Jogler C."/>
        </authorList>
    </citation>
    <scope>NUCLEOTIDE SEQUENCE [LARGE SCALE GENOMIC DNA]</scope>
    <source>
        <strain evidence="2 3">Enr8</strain>
    </source>
</reference>
<sequence>MIAGRQNDDSQIDVNRIGTDAVGRHPWYRIDANSVRHIRTGFGADGRSNPVVLERFSDSCSVSGVGEASWSRRPKQANPQDSSMQVNADQRGRNQPQRYRWRKTALRKAIQSCRRKQTRQRSHRRRGCNASSISWRTRFAYPARDGALASTRCWGLFQESAISSPRRRLSFYYGKRVV</sequence>
<comment type="caution">
    <text evidence="2">The sequence shown here is derived from an EMBL/GenBank/DDBJ whole genome shotgun (WGS) entry which is preliminary data.</text>
</comment>